<organism evidence="2 3">
    <name type="scientific">Mycena rosella</name>
    <name type="common">Pink bonnet</name>
    <name type="synonym">Agaricus rosellus</name>
    <dbReference type="NCBI Taxonomy" id="1033263"/>
    <lineage>
        <taxon>Eukaryota</taxon>
        <taxon>Fungi</taxon>
        <taxon>Dikarya</taxon>
        <taxon>Basidiomycota</taxon>
        <taxon>Agaricomycotina</taxon>
        <taxon>Agaricomycetes</taxon>
        <taxon>Agaricomycetidae</taxon>
        <taxon>Agaricales</taxon>
        <taxon>Marasmiineae</taxon>
        <taxon>Mycenaceae</taxon>
        <taxon>Mycena</taxon>
    </lineage>
</organism>
<evidence type="ECO:0000313" key="3">
    <source>
        <dbReference type="Proteomes" id="UP001221757"/>
    </source>
</evidence>
<comment type="caution">
    <text evidence="2">The sequence shown here is derived from an EMBL/GenBank/DDBJ whole genome shotgun (WGS) entry which is preliminary data.</text>
</comment>
<keyword evidence="3" id="KW-1185">Reference proteome</keyword>
<protein>
    <recommendedName>
        <fullName evidence="4">Arrestin-like N-terminal domain-containing protein</fullName>
    </recommendedName>
</protein>
<evidence type="ECO:0000256" key="1">
    <source>
        <dbReference type="SAM" id="MobiDB-lite"/>
    </source>
</evidence>
<sequence length="550" mass="59379">MSLLRDVLKRGKAQPPRNADDASPLSSKRNIKSYASSIKSTGGASMRSLAESMFSFYSVRRRADFSRLDPPFTAAHSTLMHATSAGAEPWLGVVLYSHAPLRRSGPLKIAGEVRMVLAKPANFSSIDVWFVLQSDSVIDMLKPAGDPRAEAGGAPFKGKFPAGSFVLPFEFPALPADTLVKHPDEERRKNKARVPLPPTYSIAVVGGFSGNIKYTIGVNVTREGLGAIDEEFGVDVQYLPLSRPLPRLKTPFPYLPTREDWPFAREEVVEIEGILGIQEPAVYTAGQTLEFSLMLWSANALALEALAQPGAIAVGYYKSDIFALDALNPRNSARKNRRLERLAEGRVWLTDAGRPADDAPAPACMLVELPEATGAKSPGAVAAGGVVPEAEAVESDTTLTGDTPRRQTKKGRTTSGLDDFPDTERVVRLDGEVRVPRAATPASATPAWPARYFSYVLHLLITHPQYAHISPSGTGVVAEVPVWYALNRFGHLKGADAQPQQPQTEAERAALPVKGAELAVGDGAVRMPTKMGQVTTQKRPTSRVQRVAAF</sequence>
<feature type="region of interest" description="Disordered" evidence="1">
    <location>
        <begin position="1"/>
        <end position="27"/>
    </location>
</feature>
<gene>
    <name evidence="2" type="ORF">B0H17DRAFT_1046185</name>
</gene>
<evidence type="ECO:0000313" key="2">
    <source>
        <dbReference type="EMBL" id="KAJ7701197.1"/>
    </source>
</evidence>
<name>A0AAD7DYW9_MYCRO</name>
<evidence type="ECO:0008006" key="4">
    <source>
        <dbReference type="Google" id="ProtNLM"/>
    </source>
</evidence>
<dbReference type="Proteomes" id="UP001221757">
    <property type="component" value="Unassembled WGS sequence"/>
</dbReference>
<accession>A0AAD7DYW9</accession>
<dbReference type="EMBL" id="JARKIE010000018">
    <property type="protein sequence ID" value="KAJ7701197.1"/>
    <property type="molecule type" value="Genomic_DNA"/>
</dbReference>
<reference evidence="2" key="1">
    <citation type="submission" date="2023-03" db="EMBL/GenBank/DDBJ databases">
        <title>Massive genome expansion in bonnet fungi (Mycena s.s.) driven by repeated elements and novel gene families across ecological guilds.</title>
        <authorList>
            <consortium name="Lawrence Berkeley National Laboratory"/>
            <person name="Harder C.B."/>
            <person name="Miyauchi S."/>
            <person name="Viragh M."/>
            <person name="Kuo A."/>
            <person name="Thoen E."/>
            <person name="Andreopoulos B."/>
            <person name="Lu D."/>
            <person name="Skrede I."/>
            <person name="Drula E."/>
            <person name="Henrissat B."/>
            <person name="Morin E."/>
            <person name="Kohler A."/>
            <person name="Barry K."/>
            <person name="LaButti K."/>
            <person name="Morin E."/>
            <person name="Salamov A."/>
            <person name="Lipzen A."/>
            <person name="Mereny Z."/>
            <person name="Hegedus B."/>
            <person name="Baldrian P."/>
            <person name="Stursova M."/>
            <person name="Weitz H."/>
            <person name="Taylor A."/>
            <person name="Grigoriev I.V."/>
            <person name="Nagy L.G."/>
            <person name="Martin F."/>
            <person name="Kauserud H."/>
        </authorList>
    </citation>
    <scope>NUCLEOTIDE SEQUENCE</scope>
    <source>
        <strain evidence="2">CBHHK067</strain>
    </source>
</reference>
<feature type="region of interest" description="Disordered" evidence="1">
    <location>
        <begin position="392"/>
        <end position="421"/>
    </location>
</feature>
<dbReference type="AlphaFoldDB" id="A0AAD7DYW9"/>
<proteinExistence type="predicted"/>